<proteinExistence type="predicted"/>
<reference evidence="2" key="1">
    <citation type="submission" date="2021-03" db="EMBL/GenBank/DDBJ databases">
        <title>Draft genome sequence of rust myrtle Austropuccinia psidii MF-1, a brazilian biotype.</title>
        <authorList>
            <person name="Quecine M.C."/>
            <person name="Pachon D.M.R."/>
            <person name="Bonatelli M.L."/>
            <person name="Correr F.H."/>
            <person name="Franceschini L.M."/>
            <person name="Leite T.F."/>
            <person name="Margarido G.R.A."/>
            <person name="Almeida C.A."/>
            <person name="Ferrarezi J.A."/>
            <person name="Labate C.A."/>
        </authorList>
    </citation>
    <scope>NUCLEOTIDE SEQUENCE</scope>
    <source>
        <strain evidence="2">MF-1</strain>
    </source>
</reference>
<evidence type="ECO:0000313" key="2">
    <source>
        <dbReference type="EMBL" id="MBW0531971.1"/>
    </source>
</evidence>
<feature type="compositionally biased region" description="Polar residues" evidence="1">
    <location>
        <begin position="82"/>
        <end position="96"/>
    </location>
</feature>
<dbReference type="Proteomes" id="UP000765509">
    <property type="component" value="Unassembled WGS sequence"/>
</dbReference>
<sequence length="120" mass="13441">MAEITPVLQNFQNGLTGKASFDQIPKSQEHDQYYEDPPELKNICGRPQGSKNKNKNENKREPSRFETIESQSKRRGIPPSKVTITTKSRLQSNVPSQIMKVDSSENSEDSEASLSKSISS</sequence>
<gene>
    <name evidence="2" type="ORF">O181_071686</name>
</gene>
<organism evidence="2 3">
    <name type="scientific">Austropuccinia psidii MF-1</name>
    <dbReference type="NCBI Taxonomy" id="1389203"/>
    <lineage>
        <taxon>Eukaryota</taxon>
        <taxon>Fungi</taxon>
        <taxon>Dikarya</taxon>
        <taxon>Basidiomycota</taxon>
        <taxon>Pucciniomycotina</taxon>
        <taxon>Pucciniomycetes</taxon>
        <taxon>Pucciniales</taxon>
        <taxon>Sphaerophragmiaceae</taxon>
        <taxon>Austropuccinia</taxon>
    </lineage>
</organism>
<protein>
    <submittedName>
        <fullName evidence="2">Uncharacterized protein</fullName>
    </submittedName>
</protein>
<evidence type="ECO:0000313" key="3">
    <source>
        <dbReference type="Proteomes" id="UP000765509"/>
    </source>
</evidence>
<keyword evidence="3" id="KW-1185">Reference proteome</keyword>
<accession>A0A9Q3I6R3</accession>
<feature type="compositionally biased region" description="Basic and acidic residues" evidence="1">
    <location>
        <begin position="54"/>
        <end position="67"/>
    </location>
</feature>
<evidence type="ECO:0000256" key="1">
    <source>
        <dbReference type="SAM" id="MobiDB-lite"/>
    </source>
</evidence>
<name>A0A9Q3I6R3_9BASI</name>
<dbReference type="EMBL" id="AVOT02037293">
    <property type="protein sequence ID" value="MBW0531971.1"/>
    <property type="molecule type" value="Genomic_DNA"/>
</dbReference>
<feature type="region of interest" description="Disordered" evidence="1">
    <location>
        <begin position="1"/>
        <end position="120"/>
    </location>
</feature>
<comment type="caution">
    <text evidence="2">The sequence shown here is derived from an EMBL/GenBank/DDBJ whole genome shotgun (WGS) entry which is preliminary data.</text>
</comment>
<dbReference type="AlphaFoldDB" id="A0A9Q3I6R3"/>